<protein>
    <submittedName>
        <fullName evidence="5">Helix-turn-helix transcriptional regulator</fullName>
    </submittedName>
</protein>
<dbReference type="InterPro" id="IPR050204">
    <property type="entry name" value="AraC_XylS_family_regulators"/>
</dbReference>
<dbReference type="InterPro" id="IPR018062">
    <property type="entry name" value="HTH_AraC-typ_CS"/>
</dbReference>
<dbReference type="AlphaFoldDB" id="A0A7G8Q3F8"/>
<organism evidence="5 6">
    <name type="scientific">Dyella telluris</name>
    <dbReference type="NCBI Taxonomy" id="2763498"/>
    <lineage>
        <taxon>Bacteria</taxon>
        <taxon>Pseudomonadati</taxon>
        <taxon>Pseudomonadota</taxon>
        <taxon>Gammaproteobacteria</taxon>
        <taxon>Lysobacterales</taxon>
        <taxon>Rhodanobacteraceae</taxon>
        <taxon>Dyella</taxon>
    </lineage>
</organism>
<evidence type="ECO:0000313" key="6">
    <source>
        <dbReference type="Proteomes" id="UP000515873"/>
    </source>
</evidence>
<dbReference type="KEGG" id="dtl:H8F01_20110"/>
<dbReference type="EMBL" id="CP060412">
    <property type="protein sequence ID" value="QNK01316.1"/>
    <property type="molecule type" value="Genomic_DNA"/>
</dbReference>
<sequence>MAHEAYGSRLGRSFQMDDPPTLVSLTANDHRLAVTELRCEEYDYGFTAPIVREEAFLIGLQLRGLSQHELWVDGKSVPVQPIVAGHSSFFDLTRDPIAYIAEPYHPLFFYLTQAALDEVTTELGIRAGALVCRHGQLVADGVIEALGHALLPALHAAKNSNALFVDHALLALRSHLVQNYIGVRQHVAPLIRGLAPWQERTAKEIMREHLADGIALATVATACGLSVCAFINAFKRSTGMSPHQWLIQRRIELAMDLMRNGESPLSDIALAAGFADQSHFTRAFSARLGVTPGIWRRNIDKR</sequence>
<keyword evidence="1" id="KW-0805">Transcription regulation</keyword>
<evidence type="ECO:0000259" key="4">
    <source>
        <dbReference type="PROSITE" id="PS01124"/>
    </source>
</evidence>
<dbReference type="SMART" id="SM00342">
    <property type="entry name" value="HTH_ARAC"/>
    <property type="match status" value="1"/>
</dbReference>
<evidence type="ECO:0000256" key="2">
    <source>
        <dbReference type="ARBA" id="ARBA00023125"/>
    </source>
</evidence>
<keyword evidence="2" id="KW-0238">DNA-binding</keyword>
<dbReference type="RefSeq" id="WP_187056778.1">
    <property type="nucleotide sequence ID" value="NZ_CP060412.1"/>
</dbReference>
<dbReference type="PANTHER" id="PTHR46796:SF14">
    <property type="entry name" value="TRANSCRIPTIONAL REGULATORY PROTEIN"/>
    <property type="match status" value="1"/>
</dbReference>
<dbReference type="GO" id="GO:0043565">
    <property type="term" value="F:sequence-specific DNA binding"/>
    <property type="evidence" value="ECO:0007669"/>
    <property type="project" value="InterPro"/>
</dbReference>
<dbReference type="Proteomes" id="UP000515873">
    <property type="component" value="Chromosome"/>
</dbReference>
<proteinExistence type="predicted"/>
<gene>
    <name evidence="5" type="ORF">H8F01_20110</name>
</gene>
<dbReference type="GO" id="GO:0003700">
    <property type="term" value="F:DNA-binding transcription factor activity"/>
    <property type="evidence" value="ECO:0007669"/>
    <property type="project" value="InterPro"/>
</dbReference>
<dbReference type="PROSITE" id="PS00041">
    <property type="entry name" value="HTH_ARAC_FAMILY_1"/>
    <property type="match status" value="1"/>
</dbReference>
<keyword evidence="3" id="KW-0804">Transcription</keyword>
<dbReference type="PRINTS" id="PR00032">
    <property type="entry name" value="HTHARAC"/>
</dbReference>
<dbReference type="Pfam" id="PF12833">
    <property type="entry name" value="HTH_18"/>
    <property type="match status" value="1"/>
</dbReference>
<dbReference type="PROSITE" id="PS01124">
    <property type="entry name" value="HTH_ARAC_FAMILY_2"/>
    <property type="match status" value="1"/>
</dbReference>
<reference evidence="5 6" key="1">
    <citation type="submission" date="2020-08" db="EMBL/GenBank/DDBJ databases">
        <title>Dyella sp. G9 isolated from forest soil.</title>
        <authorList>
            <person name="Fu J."/>
            <person name="Qiu L."/>
        </authorList>
    </citation>
    <scope>NUCLEOTIDE SEQUENCE [LARGE SCALE GENOMIC DNA]</scope>
    <source>
        <strain evidence="5 6">G9</strain>
    </source>
</reference>
<evidence type="ECO:0000256" key="3">
    <source>
        <dbReference type="ARBA" id="ARBA00023163"/>
    </source>
</evidence>
<dbReference type="InterPro" id="IPR018060">
    <property type="entry name" value="HTH_AraC"/>
</dbReference>
<feature type="domain" description="HTH araC/xylS-type" evidence="4">
    <location>
        <begin position="200"/>
        <end position="298"/>
    </location>
</feature>
<dbReference type="InterPro" id="IPR009057">
    <property type="entry name" value="Homeodomain-like_sf"/>
</dbReference>
<dbReference type="SUPFAM" id="SSF46689">
    <property type="entry name" value="Homeodomain-like"/>
    <property type="match status" value="2"/>
</dbReference>
<keyword evidence="6" id="KW-1185">Reference proteome</keyword>
<dbReference type="InterPro" id="IPR020449">
    <property type="entry name" value="Tscrpt_reg_AraC-type_HTH"/>
</dbReference>
<name>A0A7G8Q3F8_9GAMM</name>
<evidence type="ECO:0000256" key="1">
    <source>
        <dbReference type="ARBA" id="ARBA00023015"/>
    </source>
</evidence>
<evidence type="ECO:0000313" key="5">
    <source>
        <dbReference type="EMBL" id="QNK01316.1"/>
    </source>
</evidence>
<accession>A0A7G8Q3F8</accession>
<dbReference type="Gene3D" id="1.10.10.60">
    <property type="entry name" value="Homeodomain-like"/>
    <property type="match status" value="2"/>
</dbReference>
<dbReference type="PANTHER" id="PTHR46796">
    <property type="entry name" value="HTH-TYPE TRANSCRIPTIONAL ACTIVATOR RHAS-RELATED"/>
    <property type="match status" value="1"/>
</dbReference>